<keyword evidence="9 14" id="KW-0560">Oxidoreductase</keyword>
<dbReference type="GO" id="GO:0016020">
    <property type="term" value="C:membrane"/>
    <property type="evidence" value="ECO:0007669"/>
    <property type="project" value="UniProtKB-SubCell"/>
</dbReference>
<keyword evidence="8 15" id="KW-1133">Transmembrane helix</keyword>
<dbReference type="Gene3D" id="1.10.630.10">
    <property type="entry name" value="Cytochrome P450"/>
    <property type="match status" value="1"/>
</dbReference>
<proteinExistence type="inferred from homology"/>
<dbReference type="CDD" id="cd11065">
    <property type="entry name" value="CYP64-like"/>
    <property type="match status" value="1"/>
</dbReference>
<name>A0AAD4HI70_9AGAM</name>
<comment type="similarity">
    <text evidence="4 14">Belongs to the cytochrome P450 family.</text>
</comment>
<evidence type="ECO:0000256" key="5">
    <source>
        <dbReference type="ARBA" id="ARBA00022617"/>
    </source>
</evidence>
<evidence type="ECO:0000256" key="13">
    <source>
        <dbReference type="PIRSR" id="PIRSR602401-1"/>
    </source>
</evidence>
<sequence length="532" mass="59993">MFPSVDGRLTILAILPASVVIFTSLKRFIRNRQNKLPPGPVPLPLLGNFLSLDAKAPWLTYTEWAATYGDLFFVRLLDQDVVVISSQHVAEALMDKRGRIYSDRPYLATVEPFGWSVFFVLTGYGDEWRLCRRIIHQTFRPDSALKFRPTQIKQAGEMIVNLIDDPHHYHSHFATFSSSVAMSTTYGYQTSPRDDPLVRIVENALAVGIAVVTPERAALLKAFSFLLKLPDWCWGSSIKRDARTSANRMRQMTDVPFQYAQDHMAENLSLDQVSMVSDNLQRMENINQASKPMFKTALKKAATTAIIGAYETTTSILMTFSLAMVLYPDVQRRAQAEIDSVVGRDRLPTFEDRPSLPYIESVFRETLRWQPIGPLGVAHASMSDDIYDGYFIPKGTTIMWNTWGITRDEKRYPDASRFMPERFLDVNGALTDDNPAGYIFGFGRRVCPGRYAADASVWSAIVTMLATVEFSSAKDDQGKAIEFTPQFTMGLFRYLVFLVSFHLPVTNSLIALVPLWSSLAISHHALVPIQNL</sequence>
<dbReference type="GO" id="GO:0005506">
    <property type="term" value="F:iron ion binding"/>
    <property type="evidence" value="ECO:0007669"/>
    <property type="project" value="InterPro"/>
</dbReference>
<evidence type="ECO:0000256" key="8">
    <source>
        <dbReference type="ARBA" id="ARBA00022989"/>
    </source>
</evidence>
<evidence type="ECO:0000256" key="7">
    <source>
        <dbReference type="ARBA" id="ARBA00022723"/>
    </source>
</evidence>
<evidence type="ECO:0000256" key="6">
    <source>
        <dbReference type="ARBA" id="ARBA00022692"/>
    </source>
</evidence>
<evidence type="ECO:0000313" key="16">
    <source>
        <dbReference type="EMBL" id="KAG1897417.1"/>
    </source>
</evidence>
<reference evidence="16" key="1">
    <citation type="journal article" date="2020" name="New Phytol.">
        <title>Comparative genomics reveals dynamic genome evolution in host specialist ectomycorrhizal fungi.</title>
        <authorList>
            <person name="Lofgren L.A."/>
            <person name="Nguyen N.H."/>
            <person name="Vilgalys R."/>
            <person name="Ruytinx J."/>
            <person name="Liao H.L."/>
            <person name="Branco S."/>
            <person name="Kuo A."/>
            <person name="LaButti K."/>
            <person name="Lipzen A."/>
            <person name="Andreopoulos W."/>
            <person name="Pangilinan J."/>
            <person name="Riley R."/>
            <person name="Hundley H."/>
            <person name="Na H."/>
            <person name="Barry K."/>
            <person name="Grigoriev I.V."/>
            <person name="Stajich J.E."/>
            <person name="Kennedy P.G."/>
        </authorList>
    </citation>
    <scope>NUCLEOTIDE SEQUENCE</scope>
    <source>
        <strain evidence="16">FC203</strain>
    </source>
</reference>
<evidence type="ECO:0000313" key="17">
    <source>
        <dbReference type="Proteomes" id="UP001195769"/>
    </source>
</evidence>
<dbReference type="GO" id="GO:0004497">
    <property type="term" value="F:monooxygenase activity"/>
    <property type="evidence" value="ECO:0007669"/>
    <property type="project" value="UniProtKB-KW"/>
</dbReference>
<keyword evidence="12 15" id="KW-0472">Membrane</keyword>
<dbReference type="PANTHER" id="PTHR46300">
    <property type="entry name" value="P450, PUTATIVE (EUROFUNG)-RELATED-RELATED"/>
    <property type="match status" value="1"/>
</dbReference>
<keyword evidence="11 14" id="KW-0503">Monooxygenase</keyword>
<dbReference type="PANTHER" id="PTHR46300:SF2">
    <property type="entry name" value="CYTOCHROME P450 MONOOXYGENASE ALNH-RELATED"/>
    <property type="match status" value="1"/>
</dbReference>
<dbReference type="InterPro" id="IPR002401">
    <property type="entry name" value="Cyt_P450_E_grp-I"/>
</dbReference>
<organism evidence="16 17">
    <name type="scientific">Suillus fuscotomentosus</name>
    <dbReference type="NCBI Taxonomy" id="1912939"/>
    <lineage>
        <taxon>Eukaryota</taxon>
        <taxon>Fungi</taxon>
        <taxon>Dikarya</taxon>
        <taxon>Basidiomycota</taxon>
        <taxon>Agaricomycotina</taxon>
        <taxon>Agaricomycetes</taxon>
        <taxon>Agaricomycetidae</taxon>
        <taxon>Boletales</taxon>
        <taxon>Suillineae</taxon>
        <taxon>Suillaceae</taxon>
        <taxon>Suillus</taxon>
    </lineage>
</organism>
<dbReference type="GO" id="GO:0020037">
    <property type="term" value="F:heme binding"/>
    <property type="evidence" value="ECO:0007669"/>
    <property type="project" value="InterPro"/>
</dbReference>
<evidence type="ECO:0000256" key="4">
    <source>
        <dbReference type="ARBA" id="ARBA00010617"/>
    </source>
</evidence>
<dbReference type="Proteomes" id="UP001195769">
    <property type="component" value="Unassembled WGS sequence"/>
</dbReference>
<keyword evidence="17" id="KW-1185">Reference proteome</keyword>
<dbReference type="GeneID" id="64664042"/>
<keyword evidence="10 13" id="KW-0408">Iron</keyword>
<evidence type="ECO:0000256" key="11">
    <source>
        <dbReference type="ARBA" id="ARBA00023033"/>
    </source>
</evidence>
<dbReference type="GO" id="GO:0016705">
    <property type="term" value="F:oxidoreductase activity, acting on paired donors, with incorporation or reduction of molecular oxygen"/>
    <property type="evidence" value="ECO:0007669"/>
    <property type="project" value="InterPro"/>
</dbReference>
<evidence type="ECO:0000256" key="2">
    <source>
        <dbReference type="ARBA" id="ARBA00004167"/>
    </source>
</evidence>
<dbReference type="InterPro" id="IPR017972">
    <property type="entry name" value="Cyt_P450_CS"/>
</dbReference>
<accession>A0AAD4HI70</accession>
<dbReference type="EMBL" id="JABBWK010000046">
    <property type="protein sequence ID" value="KAG1897417.1"/>
    <property type="molecule type" value="Genomic_DNA"/>
</dbReference>
<dbReference type="PRINTS" id="PR00463">
    <property type="entry name" value="EP450I"/>
</dbReference>
<dbReference type="InterPro" id="IPR036396">
    <property type="entry name" value="Cyt_P450_sf"/>
</dbReference>
<comment type="pathway">
    <text evidence="3">Secondary metabolite biosynthesis.</text>
</comment>
<dbReference type="PRINTS" id="PR00385">
    <property type="entry name" value="P450"/>
</dbReference>
<keyword evidence="6 15" id="KW-0812">Transmembrane</keyword>
<evidence type="ECO:0000256" key="9">
    <source>
        <dbReference type="ARBA" id="ARBA00023002"/>
    </source>
</evidence>
<dbReference type="RefSeq" id="XP_041222993.1">
    <property type="nucleotide sequence ID" value="XM_041369744.1"/>
</dbReference>
<keyword evidence="7 13" id="KW-0479">Metal-binding</keyword>
<protein>
    <submittedName>
        <fullName evidence="16">Cytochrome P450</fullName>
    </submittedName>
</protein>
<dbReference type="AlphaFoldDB" id="A0AAD4HI70"/>
<keyword evidence="5 13" id="KW-0349">Heme</keyword>
<dbReference type="InterPro" id="IPR050364">
    <property type="entry name" value="Cytochrome_P450_fung"/>
</dbReference>
<evidence type="ECO:0000256" key="1">
    <source>
        <dbReference type="ARBA" id="ARBA00001971"/>
    </source>
</evidence>
<evidence type="ECO:0000256" key="10">
    <source>
        <dbReference type="ARBA" id="ARBA00023004"/>
    </source>
</evidence>
<feature type="binding site" description="axial binding residue" evidence="13">
    <location>
        <position position="447"/>
    </location>
    <ligand>
        <name>heme</name>
        <dbReference type="ChEBI" id="CHEBI:30413"/>
    </ligand>
    <ligandPart>
        <name>Fe</name>
        <dbReference type="ChEBI" id="CHEBI:18248"/>
    </ligandPart>
</feature>
<evidence type="ECO:0000256" key="15">
    <source>
        <dbReference type="SAM" id="Phobius"/>
    </source>
</evidence>
<dbReference type="SUPFAM" id="SSF48264">
    <property type="entry name" value="Cytochrome P450"/>
    <property type="match status" value="1"/>
</dbReference>
<evidence type="ECO:0000256" key="3">
    <source>
        <dbReference type="ARBA" id="ARBA00005179"/>
    </source>
</evidence>
<gene>
    <name evidence="16" type="ORF">F5891DRAFT_1242354</name>
</gene>
<dbReference type="Pfam" id="PF00067">
    <property type="entry name" value="p450"/>
    <property type="match status" value="1"/>
</dbReference>
<dbReference type="InterPro" id="IPR001128">
    <property type="entry name" value="Cyt_P450"/>
</dbReference>
<feature type="transmembrane region" description="Helical" evidence="15">
    <location>
        <begin position="494"/>
        <end position="516"/>
    </location>
</feature>
<comment type="subcellular location">
    <subcellularLocation>
        <location evidence="2">Membrane</location>
        <topology evidence="2">Single-pass membrane protein</topology>
    </subcellularLocation>
</comment>
<evidence type="ECO:0000256" key="12">
    <source>
        <dbReference type="ARBA" id="ARBA00023136"/>
    </source>
</evidence>
<dbReference type="PROSITE" id="PS00086">
    <property type="entry name" value="CYTOCHROME_P450"/>
    <property type="match status" value="1"/>
</dbReference>
<comment type="cofactor">
    <cofactor evidence="1 13">
        <name>heme</name>
        <dbReference type="ChEBI" id="CHEBI:30413"/>
    </cofactor>
</comment>
<comment type="caution">
    <text evidence="16">The sequence shown here is derived from an EMBL/GenBank/DDBJ whole genome shotgun (WGS) entry which is preliminary data.</text>
</comment>
<evidence type="ECO:0000256" key="14">
    <source>
        <dbReference type="RuleBase" id="RU000461"/>
    </source>
</evidence>